<evidence type="ECO:0000256" key="3">
    <source>
        <dbReference type="ARBA" id="ARBA00022692"/>
    </source>
</evidence>
<feature type="compositionally biased region" description="Basic residues" evidence="6">
    <location>
        <begin position="13"/>
        <end position="27"/>
    </location>
</feature>
<evidence type="ECO:0000256" key="4">
    <source>
        <dbReference type="ARBA" id="ARBA00022989"/>
    </source>
</evidence>
<dbReference type="OrthoDB" id="9780668at2"/>
<dbReference type="EMBL" id="FNGU01000003">
    <property type="protein sequence ID" value="SDM06552.1"/>
    <property type="molecule type" value="Genomic_DNA"/>
</dbReference>
<dbReference type="Proteomes" id="UP000182146">
    <property type="component" value="Unassembled WGS sequence"/>
</dbReference>
<dbReference type="Pfam" id="PF00924">
    <property type="entry name" value="MS_channel_2nd"/>
    <property type="match status" value="1"/>
</dbReference>
<evidence type="ECO:0000256" key="7">
    <source>
        <dbReference type="SAM" id="Phobius"/>
    </source>
</evidence>
<keyword evidence="5 7" id="KW-0472">Membrane</keyword>
<gene>
    <name evidence="9" type="ORF">SAMN05660860_01837</name>
</gene>
<dbReference type="SUPFAM" id="SSF50182">
    <property type="entry name" value="Sm-like ribonucleoproteins"/>
    <property type="match status" value="1"/>
</dbReference>
<evidence type="ECO:0000256" key="2">
    <source>
        <dbReference type="ARBA" id="ARBA00008017"/>
    </source>
</evidence>
<feature type="transmembrane region" description="Helical" evidence="7">
    <location>
        <begin position="138"/>
        <end position="159"/>
    </location>
</feature>
<name>A0A1G9Q676_9BACT</name>
<keyword evidence="3 7" id="KW-0812">Transmembrane</keyword>
<comment type="subcellular location">
    <subcellularLocation>
        <location evidence="1">Membrane</location>
        <topology evidence="1">Multi-pass membrane protein</topology>
    </subcellularLocation>
</comment>
<dbReference type="GO" id="GO:0016020">
    <property type="term" value="C:membrane"/>
    <property type="evidence" value="ECO:0007669"/>
    <property type="project" value="UniProtKB-SubCell"/>
</dbReference>
<evidence type="ECO:0000256" key="5">
    <source>
        <dbReference type="ARBA" id="ARBA00023136"/>
    </source>
</evidence>
<feature type="region of interest" description="Disordered" evidence="6">
    <location>
        <begin position="85"/>
        <end position="114"/>
    </location>
</feature>
<proteinExistence type="inferred from homology"/>
<accession>A0A1G9Q676</accession>
<protein>
    <submittedName>
        <fullName evidence="9">Small-conductance mechanosensitive channel</fullName>
    </submittedName>
</protein>
<feature type="region of interest" description="Disordered" evidence="6">
    <location>
        <begin position="1"/>
        <end position="40"/>
    </location>
</feature>
<evidence type="ECO:0000256" key="6">
    <source>
        <dbReference type="SAM" id="MobiDB-lite"/>
    </source>
</evidence>
<dbReference type="InterPro" id="IPR045275">
    <property type="entry name" value="MscS_archaea/bacteria_type"/>
</dbReference>
<dbReference type="GO" id="GO:0008381">
    <property type="term" value="F:mechanosensitive monoatomic ion channel activity"/>
    <property type="evidence" value="ECO:0007669"/>
    <property type="project" value="InterPro"/>
</dbReference>
<organism evidence="9 10">
    <name type="scientific">Geoalkalibacter ferrihydriticus</name>
    <dbReference type="NCBI Taxonomy" id="392333"/>
    <lineage>
        <taxon>Bacteria</taxon>
        <taxon>Pseudomonadati</taxon>
        <taxon>Thermodesulfobacteriota</taxon>
        <taxon>Desulfuromonadia</taxon>
        <taxon>Desulfuromonadales</taxon>
        <taxon>Geoalkalibacteraceae</taxon>
        <taxon>Geoalkalibacter</taxon>
    </lineage>
</organism>
<dbReference type="PANTHER" id="PTHR30221:SF1">
    <property type="entry name" value="SMALL-CONDUCTANCE MECHANOSENSITIVE CHANNEL"/>
    <property type="match status" value="1"/>
</dbReference>
<dbReference type="InterPro" id="IPR006685">
    <property type="entry name" value="MscS_channel_2nd"/>
</dbReference>
<feature type="domain" description="Mechanosensitive ion channel MscS" evidence="8">
    <location>
        <begin position="217"/>
        <end position="258"/>
    </location>
</feature>
<dbReference type="InterPro" id="IPR010920">
    <property type="entry name" value="LSM_dom_sf"/>
</dbReference>
<dbReference type="PANTHER" id="PTHR30221">
    <property type="entry name" value="SMALL-CONDUCTANCE MECHANOSENSITIVE CHANNEL"/>
    <property type="match status" value="1"/>
</dbReference>
<evidence type="ECO:0000259" key="8">
    <source>
        <dbReference type="Pfam" id="PF00924"/>
    </source>
</evidence>
<evidence type="ECO:0000313" key="10">
    <source>
        <dbReference type="Proteomes" id="UP000182146"/>
    </source>
</evidence>
<dbReference type="RefSeq" id="WP_074669527.1">
    <property type="nucleotide sequence ID" value="NZ_FNGU01000003.1"/>
</dbReference>
<dbReference type="InterPro" id="IPR023408">
    <property type="entry name" value="MscS_beta-dom_sf"/>
</dbReference>
<dbReference type="AlphaFoldDB" id="A0A1G9Q676"/>
<dbReference type="STRING" id="392333.SAMN05660860_01837"/>
<dbReference type="Gene3D" id="1.10.287.1260">
    <property type="match status" value="1"/>
</dbReference>
<keyword evidence="4 7" id="KW-1133">Transmembrane helix</keyword>
<sequence>MIENRPPQNRSSALRRRRPPRRRRPGARRNPGDPLSGARGRLRRFRQATLLAVALTSLLLMIIAPWETGLVDGAEEGMVVTAAPLPGDSAETAPGEKPAAQESGNTEMEGPLGQAAAEEAARTVQVLWEGFYGNLPKFVVVLGVLAVAWFLVCIIRPLLRRTLRRWERANALIALFGIGVWLLAAGISLSVLAGDIRALVGSLGLIGLALSWALQTPIESFTGWILNSFQGYYRVGDRVAVGEVFGDVYQIDFLTTTVWEIGSPGRGGFVQAEQPTGRLITFPNNEVLAGTVVNLTRDFPYVWDELTVPLANESDLGYGMQVLTGVAGELLGVQMVEPARRYGEILRRAGLETGVPGDPQVFLAMNDSWTDLVIRYLVHARERRTWKSELTMRVMDELKKPEHQGRLISVYPRRQLQFIGPDGKAEPVDADRDRS</sequence>
<comment type="similarity">
    <text evidence="2">Belongs to the MscS (TC 1.A.23) family.</text>
</comment>
<feature type="transmembrane region" description="Helical" evidence="7">
    <location>
        <begin position="48"/>
        <end position="66"/>
    </location>
</feature>
<evidence type="ECO:0000256" key="1">
    <source>
        <dbReference type="ARBA" id="ARBA00004141"/>
    </source>
</evidence>
<dbReference type="SUPFAM" id="SSF82861">
    <property type="entry name" value="Mechanosensitive channel protein MscS (YggB), transmembrane region"/>
    <property type="match status" value="1"/>
</dbReference>
<dbReference type="Gene3D" id="2.30.30.60">
    <property type="match status" value="1"/>
</dbReference>
<reference evidence="9 10" key="1">
    <citation type="submission" date="2016-10" db="EMBL/GenBank/DDBJ databases">
        <authorList>
            <person name="de Groot N.N."/>
        </authorList>
    </citation>
    <scope>NUCLEOTIDE SEQUENCE [LARGE SCALE GENOMIC DNA]</scope>
    <source>
        <strain evidence="9 10">DSM 17813</strain>
    </source>
</reference>
<dbReference type="InterPro" id="IPR011014">
    <property type="entry name" value="MscS_channel_TM-2"/>
</dbReference>
<feature type="transmembrane region" description="Helical" evidence="7">
    <location>
        <begin position="171"/>
        <end position="190"/>
    </location>
</feature>
<evidence type="ECO:0000313" key="9">
    <source>
        <dbReference type="EMBL" id="SDM06552.1"/>
    </source>
</evidence>